<dbReference type="GeneID" id="5488391"/>
<gene>
    <name evidence="1" type="ORF">SS1G_06767</name>
</gene>
<dbReference type="AlphaFoldDB" id="A7EN68"/>
<dbReference type="RefSeq" id="XP_001592526.1">
    <property type="nucleotide sequence ID" value="XM_001592476.1"/>
</dbReference>
<evidence type="ECO:0000313" key="2">
    <source>
        <dbReference type="Proteomes" id="UP000001312"/>
    </source>
</evidence>
<name>A7EN68_SCLS1</name>
<dbReference type="KEGG" id="ssl:SS1G_06767"/>
<protein>
    <submittedName>
        <fullName evidence="1">Uncharacterized protein</fullName>
    </submittedName>
</protein>
<proteinExistence type="predicted"/>
<evidence type="ECO:0000313" key="1">
    <source>
        <dbReference type="EMBL" id="EDO04284.1"/>
    </source>
</evidence>
<dbReference type="EMBL" id="CH476628">
    <property type="protein sequence ID" value="EDO04284.1"/>
    <property type="molecule type" value="Genomic_DNA"/>
</dbReference>
<accession>A7EN68</accession>
<dbReference type="InParanoid" id="A7EN68"/>
<dbReference type="Proteomes" id="UP000001312">
    <property type="component" value="Unassembled WGS sequence"/>
</dbReference>
<sequence>MRGMLRTSYFCYYIRLQTKFEADSKSRIFNIKTESTTCETGSKKAGLIMDKKW</sequence>
<keyword evidence="2" id="KW-1185">Reference proteome</keyword>
<reference evidence="2" key="1">
    <citation type="journal article" date="2011" name="PLoS Genet.">
        <title>Genomic analysis of the necrotrophic fungal pathogens Sclerotinia sclerotiorum and Botrytis cinerea.</title>
        <authorList>
            <person name="Amselem J."/>
            <person name="Cuomo C.A."/>
            <person name="van Kan J.A."/>
            <person name="Viaud M."/>
            <person name="Benito E.P."/>
            <person name="Couloux A."/>
            <person name="Coutinho P.M."/>
            <person name="de Vries R.P."/>
            <person name="Dyer P.S."/>
            <person name="Fillinger S."/>
            <person name="Fournier E."/>
            <person name="Gout L."/>
            <person name="Hahn M."/>
            <person name="Kohn L."/>
            <person name="Lapalu N."/>
            <person name="Plummer K.M."/>
            <person name="Pradier J.M."/>
            <person name="Quevillon E."/>
            <person name="Sharon A."/>
            <person name="Simon A."/>
            <person name="ten Have A."/>
            <person name="Tudzynski B."/>
            <person name="Tudzynski P."/>
            <person name="Wincker P."/>
            <person name="Andrew M."/>
            <person name="Anthouard V."/>
            <person name="Beever R.E."/>
            <person name="Beffa R."/>
            <person name="Benoit I."/>
            <person name="Bouzid O."/>
            <person name="Brault B."/>
            <person name="Chen Z."/>
            <person name="Choquer M."/>
            <person name="Collemare J."/>
            <person name="Cotton P."/>
            <person name="Danchin E.G."/>
            <person name="Da Silva C."/>
            <person name="Gautier A."/>
            <person name="Giraud C."/>
            <person name="Giraud T."/>
            <person name="Gonzalez C."/>
            <person name="Grossetete S."/>
            <person name="Guldener U."/>
            <person name="Henrissat B."/>
            <person name="Howlett B.J."/>
            <person name="Kodira C."/>
            <person name="Kretschmer M."/>
            <person name="Lappartient A."/>
            <person name="Leroch M."/>
            <person name="Levis C."/>
            <person name="Mauceli E."/>
            <person name="Neuveglise C."/>
            <person name="Oeser B."/>
            <person name="Pearson M."/>
            <person name="Poulain J."/>
            <person name="Poussereau N."/>
            <person name="Quesneville H."/>
            <person name="Rascle C."/>
            <person name="Schumacher J."/>
            <person name="Segurens B."/>
            <person name="Sexton A."/>
            <person name="Silva E."/>
            <person name="Sirven C."/>
            <person name="Soanes D.M."/>
            <person name="Talbot N.J."/>
            <person name="Templeton M."/>
            <person name="Yandava C."/>
            <person name="Yarden O."/>
            <person name="Zeng Q."/>
            <person name="Rollins J.A."/>
            <person name="Lebrun M.H."/>
            <person name="Dickman M."/>
        </authorList>
    </citation>
    <scope>NUCLEOTIDE SEQUENCE [LARGE SCALE GENOMIC DNA]</scope>
    <source>
        <strain evidence="2">ATCC 18683 / 1980 / Ss-1</strain>
    </source>
</reference>
<organism evidence="1 2">
    <name type="scientific">Sclerotinia sclerotiorum (strain ATCC 18683 / 1980 / Ss-1)</name>
    <name type="common">White mold</name>
    <name type="synonym">Whetzelinia sclerotiorum</name>
    <dbReference type="NCBI Taxonomy" id="665079"/>
    <lineage>
        <taxon>Eukaryota</taxon>
        <taxon>Fungi</taxon>
        <taxon>Dikarya</taxon>
        <taxon>Ascomycota</taxon>
        <taxon>Pezizomycotina</taxon>
        <taxon>Leotiomycetes</taxon>
        <taxon>Helotiales</taxon>
        <taxon>Sclerotiniaceae</taxon>
        <taxon>Sclerotinia</taxon>
    </lineage>
</organism>